<dbReference type="InParanoid" id="A0A7E5WM83"/>
<name>A0A7E5WM83_TRINI</name>
<evidence type="ECO:0000256" key="1">
    <source>
        <dbReference type="ARBA" id="ARBA00001947"/>
    </source>
</evidence>
<comment type="cofactor">
    <cofactor evidence="1">
        <name>Zn(2+)</name>
        <dbReference type="ChEBI" id="CHEBI:29105"/>
    </cofactor>
</comment>
<evidence type="ECO:0000313" key="4">
    <source>
        <dbReference type="RefSeq" id="XP_026741246.1"/>
    </source>
</evidence>
<dbReference type="Pfam" id="PF01400">
    <property type="entry name" value="Astacin"/>
    <property type="match status" value="1"/>
</dbReference>
<dbReference type="GeneID" id="113503464"/>
<reference evidence="4" key="1">
    <citation type="submission" date="2025-08" db="UniProtKB">
        <authorList>
            <consortium name="RefSeq"/>
        </authorList>
    </citation>
    <scope>IDENTIFICATION</scope>
</reference>
<evidence type="ECO:0000313" key="3">
    <source>
        <dbReference type="Proteomes" id="UP000322000"/>
    </source>
</evidence>
<dbReference type="Gene3D" id="3.40.390.10">
    <property type="entry name" value="Collagenase (Catalytic Domain)"/>
    <property type="match status" value="1"/>
</dbReference>
<dbReference type="Proteomes" id="UP000322000">
    <property type="component" value="Chromosome 19"/>
</dbReference>
<feature type="domain" description="Peptidase M12A" evidence="2">
    <location>
        <begin position="51"/>
        <end position="160"/>
    </location>
</feature>
<dbReference type="KEGG" id="tnl:113503464"/>
<dbReference type="SUPFAM" id="SSF55486">
    <property type="entry name" value="Metalloproteases ('zincins'), catalytic domain"/>
    <property type="match status" value="1"/>
</dbReference>
<proteinExistence type="predicted"/>
<organism evidence="3 4">
    <name type="scientific">Trichoplusia ni</name>
    <name type="common">Cabbage looper</name>
    <dbReference type="NCBI Taxonomy" id="7111"/>
    <lineage>
        <taxon>Eukaryota</taxon>
        <taxon>Metazoa</taxon>
        <taxon>Ecdysozoa</taxon>
        <taxon>Arthropoda</taxon>
        <taxon>Hexapoda</taxon>
        <taxon>Insecta</taxon>
        <taxon>Pterygota</taxon>
        <taxon>Neoptera</taxon>
        <taxon>Endopterygota</taxon>
        <taxon>Lepidoptera</taxon>
        <taxon>Glossata</taxon>
        <taxon>Ditrysia</taxon>
        <taxon>Noctuoidea</taxon>
        <taxon>Noctuidae</taxon>
        <taxon>Plusiinae</taxon>
        <taxon>Trichoplusia</taxon>
    </lineage>
</organism>
<dbReference type="AlphaFoldDB" id="A0A7E5WM83"/>
<evidence type="ECO:0000259" key="2">
    <source>
        <dbReference type="Pfam" id="PF01400"/>
    </source>
</evidence>
<keyword evidence="3" id="KW-1185">Reference proteome</keyword>
<sequence length="192" mass="22164">MERMHKTLSRNGYWTINLIVLLCNFNTIITESCQSKNRTSAFLPADWPCGWMSGEIPFVFNFYSISGIQRLISLVQKGHNYLEKRSCLKFVEYDPMLAVKIKNFTYLFYNYSGVLESCCWPYYNRPVGRRMVLITPVCSLPSEVAHATLHGLGLEHARHDSFNEINAKAALFSYQCPDIQVKLQSFEGIRRS</sequence>
<dbReference type="RefSeq" id="XP_026741246.1">
    <property type="nucleotide sequence ID" value="XM_026885445.1"/>
</dbReference>
<dbReference type="InterPro" id="IPR001506">
    <property type="entry name" value="Peptidase_M12A"/>
</dbReference>
<accession>A0A7E5WM83</accession>
<dbReference type="GO" id="GO:0004222">
    <property type="term" value="F:metalloendopeptidase activity"/>
    <property type="evidence" value="ECO:0007669"/>
    <property type="project" value="InterPro"/>
</dbReference>
<dbReference type="GO" id="GO:0006508">
    <property type="term" value="P:proteolysis"/>
    <property type="evidence" value="ECO:0007669"/>
    <property type="project" value="InterPro"/>
</dbReference>
<protein>
    <submittedName>
        <fullName evidence="4">Uncharacterized protein LOC113503464</fullName>
    </submittedName>
</protein>
<dbReference type="OrthoDB" id="7356084at2759"/>
<gene>
    <name evidence="4" type="primary">LOC113503464</name>
</gene>
<dbReference type="InterPro" id="IPR024079">
    <property type="entry name" value="MetalloPept_cat_dom_sf"/>
</dbReference>